<proteinExistence type="predicted"/>
<dbReference type="EMBL" id="LN733769">
    <property type="protein sequence ID" value="CEP18317.1"/>
    <property type="molecule type" value="Genomic_DNA"/>
</dbReference>
<feature type="region of interest" description="Disordered" evidence="1">
    <location>
        <begin position="283"/>
        <end position="306"/>
    </location>
</feature>
<feature type="transmembrane region" description="Helical" evidence="2">
    <location>
        <begin position="189"/>
        <end position="212"/>
    </location>
</feature>
<reference evidence="3 4" key="1">
    <citation type="submission" date="2014-09" db="EMBL/GenBank/DDBJ databases">
        <authorList>
            <person name="Ellenberger Sabrina"/>
        </authorList>
    </citation>
    <scope>NUCLEOTIDE SEQUENCE [LARGE SCALE GENOMIC DNA]</scope>
    <source>
        <strain evidence="3 4">CBS 412.66</strain>
    </source>
</reference>
<keyword evidence="2" id="KW-0472">Membrane</keyword>
<dbReference type="OrthoDB" id="431202at2759"/>
<evidence type="ECO:0000313" key="4">
    <source>
        <dbReference type="Proteomes" id="UP000054107"/>
    </source>
</evidence>
<keyword evidence="2" id="KW-0812">Transmembrane</keyword>
<feature type="transmembrane region" description="Helical" evidence="2">
    <location>
        <begin position="93"/>
        <end position="121"/>
    </location>
</feature>
<keyword evidence="4" id="KW-1185">Reference proteome</keyword>
<organism evidence="3 4">
    <name type="scientific">Parasitella parasitica</name>
    <dbReference type="NCBI Taxonomy" id="35722"/>
    <lineage>
        <taxon>Eukaryota</taxon>
        <taxon>Fungi</taxon>
        <taxon>Fungi incertae sedis</taxon>
        <taxon>Mucoromycota</taxon>
        <taxon>Mucoromycotina</taxon>
        <taxon>Mucoromycetes</taxon>
        <taxon>Mucorales</taxon>
        <taxon>Mucorineae</taxon>
        <taxon>Mucoraceae</taxon>
        <taxon>Parasitella</taxon>
    </lineage>
</organism>
<evidence type="ECO:0000313" key="3">
    <source>
        <dbReference type="EMBL" id="CEP18317.1"/>
    </source>
</evidence>
<name>A0A0B7NLL8_9FUNG</name>
<keyword evidence="2" id="KW-1133">Transmembrane helix</keyword>
<accession>A0A0B7NLL8</accession>
<feature type="compositionally biased region" description="Polar residues" evidence="1">
    <location>
        <begin position="283"/>
        <end position="293"/>
    </location>
</feature>
<feature type="transmembrane region" description="Helical" evidence="2">
    <location>
        <begin position="150"/>
        <end position="169"/>
    </location>
</feature>
<dbReference type="PANTHER" id="PTHR31735:SF1">
    <property type="entry name" value="VACUOLAR MEMBRANE PROTEIN YPL162C"/>
    <property type="match status" value="1"/>
</dbReference>
<feature type="region of interest" description="Disordered" evidence="1">
    <location>
        <begin position="243"/>
        <end position="264"/>
    </location>
</feature>
<evidence type="ECO:0000256" key="1">
    <source>
        <dbReference type="SAM" id="MobiDB-lite"/>
    </source>
</evidence>
<feature type="compositionally biased region" description="Basic and acidic residues" evidence="1">
    <location>
        <begin position="294"/>
        <end position="306"/>
    </location>
</feature>
<gene>
    <name evidence="3" type="primary">PARPA_12619.1 scaffold 45109</name>
</gene>
<protein>
    <submittedName>
        <fullName evidence="3">Uncharacterized protein</fullName>
    </submittedName>
</protein>
<dbReference type="PANTHER" id="PTHR31735">
    <property type="entry name" value="VACUOLAR MEMBRANE PROTEIN YPL162C"/>
    <property type="match status" value="1"/>
</dbReference>
<dbReference type="STRING" id="35722.A0A0B7NLL8"/>
<dbReference type="GO" id="GO:0016020">
    <property type="term" value="C:membrane"/>
    <property type="evidence" value="ECO:0007669"/>
    <property type="project" value="TreeGrafter"/>
</dbReference>
<sequence length="306" mass="35292">MLEYRAPHDEDPQAGCKLMDGFGIFIQLCLATTAFSTLIFKRQREQPQRPIRIWALDVSKQLAGGIMIHSLNVVAAVFFGVKPEEGQKSNPCVWYFLNIFIDTTLGIGILWCILTGFNYLIRRLELTGFQSGVYGEPPLIEQIQKWGKQLLVYIVSLMFMKVIVVSLFHLCPWIEDFGDWVLEWTVGNYRLQVVFVMLIFPLVMNIMQFWVIDTFIKHKSDQKNQNIRLTRDEEDAETLLHSHTEADEDISNEPTELPPRYSIDEDEHADNEAFVSVNHPSTFFQASSSSDIPTHSDEYELISKKH</sequence>
<evidence type="ECO:0000256" key="2">
    <source>
        <dbReference type="SAM" id="Phobius"/>
    </source>
</evidence>
<dbReference type="Pfam" id="PF12400">
    <property type="entry name" value="STIMATE"/>
    <property type="match status" value="1"/>
</dbReference>
<feature type="transmembrane region" description="Helical" evidence="2">
    <location>
        <begin position="22"/>
        <end position="40"/>
    </location>
</feature>
<dbReference type="AlphaFoldDB" id="A0A0B7NLL8"/>
<dbReference type="InterPro" id="IPR022127">
    <property type="entry name" value="STIMATE/YPL162C"/>
</dbReference>
<dbReference type="Proteomes" id="UP000054107">
    <property type="component" value="Unassembled WGS sequence"/>
</dbReference>
<feature type="transmembrane region" description="Helical" evidence="2">
    <location>
        <begin position="61"/>
        <end position="81"/>
    </location>
</feature>